<keyword evidence="1" id="KW-1133">Transmembrane helix</keyword>
<organism evidence="2">
    <name type="scientific">mine drainage metagenome</name>
    <dbReference type="NCBI Taxonomy" id="410659"/>
    <lineage>
        <taxon>unclassified sequences</taxon>
        <taxon>metagenomes</taxon>
        <taxon>ecological metagenomes</taxon>
    </lineage>
</organism>
<proteinExistence type="predicted"/>
<dbReference type="AlphaFoldDB" id="A0A1J5TFU7"/>
<name>A0A1J5TFU7_9ZZZZ</name>
<protein>
    <submittedName>
        <fullName evidence="2">Uncharacterized protein</fullName>
    </submittedName>
</protein>
<comment type="caution">
    <text evidence="2">The sequence shown here is derived from an EMBL/GenBank/DDBJ whole genome shotgun (WGS) entry which is preliminary data.</text>
</comment>
<sequence length="100" mass="10852">MQIKYASLAPGKSPGPLRKLAALLLTAAMVGLALMFSAVLLAVIALVGAMAWAYLWWKTRELRKQMRDLHSCAARAEATASNDAVFEGEVIRVVEPKVVK</sequence>
<evidence type="ECO:0000256" key="1">
    <source>
        <dbReference type="SAM" id="Phobius"/>
    </source>
</evidence>
<keyword evidence="1" id="KW-0812">Transmembrane</keyword>
<evidence type="ECO:0000313" key="2">
    <source>
        <dbReference type="EMBL" id="OIR19841.1"/>
    </source>
</evidence>
<gene>
    <name evidence="2" type="ORF">GALL_07250</name>
</gene>
<dbReference type="EMBL" id="MLJW01000001">
    <property type="protein sequence ID" value="OIR19841.1"/>
    <property type="molecule type" value="Genomic_DNA"/>
</dbReference>
<keyword evidence="1" id="KW-0472">Membrane</keyword>
<accession>A0A1J5TFU7</accession>
<feature type="transmembrane region" description="Helical" evidence="1">
    <location>
        <begin position="24"/>
        <end position="57"/>
    </location>
</feature>
<reference evidence="2" key="1">
    <citation type="submission" date="2016-10" db="EMBL/GenBank/DDBJ databases">
        <title>Sequence of Gallionella enrichment culture.</title>
        <authorList>
            <person name="Poehlein A."/>
            <person name="Muehling M."/>
            <person name="Daniel R."/>
        </authorList>
    </citation>
    <scope>NUCLEOTIDE SEQUENCE</scope>
</reference>